<organism evidence="1 2">
    <name type="scientific">Neglectibacter timonensis</name>
    <dbReference type="NCBI Taxonomy" id="1776382"/>
    <lineage>
        <taxon>Bacteria</taxon>
        <taxon>Bacillati</taxon>
        <taxon>Bacillota</taxon>
        <taxon>Clostridia</taxon>
        <taxon>Eubacteriales</taxon>
        <taxon>Oscillospiraceae</taxon>
        <taxon>Neglectibacter</taxon>
    </lineage>
</organism>
<name>A0ABT1S422_9FIRM</name>
<protein>
    <submittedName>
        <fullName evidence="1">Uncharacterized protein</fullName>
    </submittedName>
</protein>
<sequence length="132" mass="15171">MHKVIKINEFAATRMVELQNELTGNIDICFDDSALVSINNFEFMKVGNRYNCFIELFGEMAEEGNSEAVTCKIISNERIGNGNFLKVFVGKEIYYVPRSQVGSMPMKEFLFAYTRKDLIKVDEVIHEDLLNE</sequence>
<evidence type="ECO:0000313" key="1">
    <source>
        <dbReference type="EMBL" id="MCQ4841686.1"/>
    </source>
</evidence>
<evidence type="ECO:0000313" key="2">
    <source>
        <dbReference type="Proteomes" id="UP001524473"/>
    </source>
</evidence>
<dbReference type="EMBL" id="JANFZH010000064">
    <property type="protein sequence ID" value="MCQ4841686.1"/>
    <property type="molecule type" value="Genomic_DNA"/>
</dbReference>
<accession>A0ABT1S422</accession>
<dbReference type="RefSeq" id="WP_256192407.1">
    <property type="nucleotide sequence ID" value="NZ_CAJKKG010000097.1"/>
</dbReference>
<keyword evidence="2" id="KW-1185">Reference proteome</keyword>
<reference evidence="1 2" key="1">
    <citation type="submission" date="2022-06" db="EMBL/GenBank/DDBJ databases">
        <title>Isolation of gut microbiota from human fecal samples.</title>
        <authorList>
            <person name="Pamer E.G."/>
            <person name="Barat B."/>
            <person name="Waligurski E."/>
            <person name="Medina S."/>
            <person name="Paddock L."/>
            <person name="Mostad J."/>
        </authorList>
    </citation>
    <scope>NUCLEOTIDE SEQUENCE [LARGE SCALE GENOMIC DNA]</scope>
    <source>
        <strain evidence="1 2">DFI.9.73</strain>
    </source>
</reference>
<gene>
    <name evidence="1" type="ORF">NE695_17380</name>
</gene>
<comment type="caution">
    <text evidence="1">The sequence shown here is derived from an EMBL/GenBank/DDBJ whole genome shotgun (WGS) entry which is preliminary data.</text>
</comment>
<dbReference type="Proteomes" id="UP001524473">
    <property type="component" value="Unassembled WGS sequence"/>
</dbReference>
<proteinExistence type="predicted"/>